<keyword evidence="1" id="KW-0472">Membrane</keyword>
<dbReference type="Proteomes" id="UP000077069">
    <property type="component" value="Unassembled WGS sequence"/>
</dbReference>
<reference evidence="2 3" key="1">
    <citation type="submission" date="2016-05" db="EMBL/GenBank/DDBJ databases">
        <title>Comparative analysis of secretome profiles of manganese(II)-oxidizing ascomycete fungi.</title>
        <authorList>
            <consortium name="DOE Joint Genome Institute"/>
            <person name="Zeiner C.A."/>
            <person name="Purvine S.O."/>
            <person name="Zink E.M."/>
            <person name="Wu S."/>
            <person name="Pasa-Tolic L."/>
            <person name="Chaput D.L."/>
            <person name="Haridas S."/>
            <person name="Grigoriev I.V."/>
            <person name="Santelli C.M."/>
            <person name="Hansel C.M."/>
        </authorList>
    </citation>
    <scope>NUCLEOTIDE SEQUENCE [LARGE SCALE GENOMIC DNA]</scope>
    <source>
        <strain evidence="2 3">AP3s5-JAC2a</strain>
    </source>
</reference>
<proteinExistence type="predicted"/>
<evidence type="ECO:0000256" key="1">
    <source>
        <dbReference type="SAM" id="Phobius"/>
    </source>
</evidence>
<keyword evidence="1" id="KW-0812">Transmembrane</keyword>
<keyword evidence="3" id="KW-1185">Reference proteome</keyword>
<evidence type="ECO:0000313" key="3">
    <source>
        <dbReference type="Proteomes" id="UP000077069"/>
    </source>
</evidence>
<sequence>MELGRCIYHRLGGERGNPAWNYRLQRVRLFFYFTSCPVLSSFLLFSHLLTSLPFDRPLGIHDGTSPHSGQADHQTEWRSRAFKELWGRATEENTYSIVSGCYTVHKSNKMGRKAMAISAKHSPRVPRTILMFLDVASAPVVPLLRHPFACCAGLGRGFPKLPAVIAVAPSVKTPANHTRFLPAQTIVYHDAFFFRPFRSHYQPRRL</sequence>
<dbReference type="RefSeq" id="XP_018030743.1">
    <property type="nucleotide sequence ID" value="XM_018185791.1"/>
</dbReference>
<protein>
    <recommendedName>
        <fullName evidence="4">Transmembrane protein</fullName>
    </recommendedName>
</protein>
<evidence type="ECO:0000313" key="2">
    <source>
        <dbReference type="EMBL" id="OAG00378.1"/>
    </source>
</evidence>
<dbReference type="InParanoid" id="A0A177C0P6"/>
<feature type="transmembrane region" description="Helical" evidence="1">
    <location>
        <begin position="29"/>
        <end position="49"/>
    </location>
</feature>
<name>A0A177C0P6_9PLEO</name>
<dbReference type="AlphaFoldDB" id="A0A177C0P6"/>
<evidence type="ECO:0008006" key="4">
    <source>
        <dbReference type="Google" id="ProtNLM"/>
    </source>
</evidence>
<accession>A0A177C0P6</accession>
<gene>
    <name evidence="2" type="ORF">CC84DRAFT_300963</name>
</gene>
<keyword evidence="1" id="KW-1133">Transmembrane helix</keyword>
<dbReference type="GeneID" id="28769277"/>
<dbReference type="EMBL" id="KV441559">
    <property type="protein sequence ID" value="OAG00378.1"/>
    <property type="molecule type" value="Genomic_DNA"/>
</dbReference>
<organism evidence="2 3">
    <name type="scientific">Paraphaeosphaeria sporulosa</name>
    <dbReference type="NCBI Taxonomy" id="1460663"/>
    <lineage>
        <taxon>Eukaryota</taxon>
        <taxon>Fungi</taxon>
        <taxon>Dikarya</taxon>
        <taxon>Ascomycota</taxon>
        <taxon>Pezizomycotina</taxon>
        <taxon>Dothideomycetes</taxon>
        <taxon>Pleosporomycetidae</taxon>
        <taxon>Pleosporales</taxon>
        <taxon>Massarineae</taxon>
        <taxon>Didymosphaeriaceae</taxon>
        <taxon>Paraphaeosphaeria</taxon>
    </lineage>
</organism>